<feature type="transmembrane region" description="Helical" evidence="1">
    <location>
        <begin position="116"/>
        <end position="137"/>
    </location>
</feature>
<feature type="transmembrane region" description="Helical" evidence="1">
    <location>
        <begin position="158"/>
        <end position="180"/>
    </location>
</feature>
<name>A0A7V7NWZ4_9VIBR</name>
<keyword evidence="1" id="KW-0472">Membrane</keyword>
<feature type="transmembrane region" description="Helical" evidence="1">
    <location>
        <begin position="7"/>
        <end position="30"/>
    </location>
</feature>
<keyword evidence="1" id="KW-0812">Transmembrane</keyword>
<organism evidence="2 3">
    <name type="scientific">Vibrio chagasii</name>
    <dbReference type="NCBI Taxonomy" id="170679"/>
    <lineage>
        <taxon>Bacteria</taxon>
        <taxon>Pseudomonadati</taxon>
        <taxon>Pseudomonadota</taxon>
        <taxon>Gammaproteobacteria</taxon>
        <taxon>Vibrionales</taxon>
        <taxon>Vibrionaceae</taxon>
        <taxon>Vibrio</taxon>
    </lineage>
</organism>
<evidence type="ECO:0000256" key="1">
    <source>
        <dbReference type="SAM" id="Phobius"/>
    </source>
</evidence>
<comment type="caution">
    <text evidence="2">The sequence shown here is derived from an EMBL/GenBank/DDBJ whole genome shotgun (WGS) entry which is preliminary data.</text>
</comment>
<dbReference type="Proteomes" id="UP000423756">
    <property type="component" value="Unassembled WGS sequence"/>
</dbReference>
<dbReference type="AlphaFoldDB" id="A0A7V7NWZ4"/>
<sequence length="190" mass="21208">MLLFKKLISIILLSAVVYSFAYVIILTASISSQIKSSELMPVHDSNSEDVSEVLSHLKTQRAEYFEGDFGEDLTLHIVQLEEDEQPFGKAQNHELNETEVNLSQCLSTPFYVTHHFASFIIYSVVVYFVAAIIHILLKSSVKSGRLLVITSAITSSPFTIFMAVGLTQIVISCLPFTQYIHFATVLITTL</sequence>
<gene>
    <name evidence="2" type="ORF">F7Q91_03255</name>
</gene>
<protein>
    <submittedName>
        <fullName evidence="2">Uncharacterized protein</fullName>
    </submittedName>
</protein>
<dbReference type="EMBL" id="VZPX01000004">
    <property type="protein sequence ID" value="KAB0482439.1"/>
    <property type="molecule type" value="Genomic_DNA"/>
</dbReference>
<evidence type="ECO:0000313" key="3">
    <source>
        <dbReference type="Proteomes" id="UP000423756"/>
    </source>
</evidence>
<proteinExistence type="predicted"/>
<dbReference type="RefSeq" id="WP_137406584.1">
    <property type="nucleotide sequence ID" value="NZ_AP025467.1"/>
</dbReference>
<reference evidence="2 3" key="1">
    <citation type="submission" date="2019-09" db="EMBL/GenBank/DDBJ databases">
        <title>Draft genome sequences of 48 bacterial type strains from the CCUG.</title>
        <authorList>
            <person name="Tunovic T."/>
            <person name="Pineiro-Iglesias B."/>
            <person name="Unosson C."/>
            <person name="Inganas E."/>
            <person name="Ohlen M."/>
            <person name="Cardew S."/>
            <person name="Jensie-Markopoulos S."/>
            <person name="Salva-Serra F."/>
            <person name="Jaen-Luchoro D."/>
            <person name="Karlsson R."/>
            <person name="Svensson-Stadler L."/>
            <person name="Chun J."/>
            <person name="Moore E."/>
        </authorList>
    </citation>
    <scope>NUCLEOTIDE SEQUENCE [LARGE SCALE GENOMIC DNA]</scope>
    <source>
        <strain evidence="2 3">CCUG 48643</strain>
    </source>
</reference>
<dbReference type="GeneID" id="77344674"/>
<keyword evidence="1" id="KW-1133">Transmembrane helix</keyword>
<accession>A0A7V7NWZ4</accession>
<evidence type="ECO:0000313" key="2">
    <source>
        <dbReference type="EMBL" id="KAB0482439.1"/>
    </source>
</evidence>